<dbReference type="InterPro" id="IPR003358">
    <property type="entry name" value="tRNA_(Gua-N-7)_MeTrfase_Trmb"/>
</dbReference>
<evidence type="ECO:0000256" key="3">
    <source>
        <dbReference type="ARBA" id="ARBA00011977"/>
    </source>
</evidence>
<feature type="domain" description="T-SNARE coiled-coil homology" evidence="11">
    <location>
        <begin position="528"/>
        <end position="590"/>
    </location>
</feature>
<dbReference type="InterPro" id="IPR006012">
    <property type="entry name" value="Syntaxin/epimorphin_CS"/>
</dbReference>
<protein>
    <recommendedName>
        <fullName evidence="3">tRNA (guanine(46)-N(7))-methyltransferase</fullName>
        <ecNumber evidence="3">2.1.1.33</ecNumber>
    </recommendedName>
</protein>
<dbReference type="SUPFAM" id="SSF53335">
    <property type="entry name" value="S-adenosyl-L-methionine-dependent methyltransferases"/>
    <property type="match status" value="1"/>
</dbReference>
<keyword evidence="8" id="KW-0175">Coiled coil</keyword>
<feature type="transmembrane region" description="Helical" evidence="10">
    <location>
        <begin position="599"/>
        <end position="619"/>
    </location>
</feature>
<dbReference type="PROSITE" id="PS00914">
    <property type="entry name" value="SYNTAXIN"/>
    <property type="match status" value="1"/>
</dbReference>
<evidence type="ECO:0000313" key="12">
    <source>
        <dbReference type="EMBL" id="KAF4758359.1"/>
    </source>
</evidence>
<feature type="coiled-coil region" evidence="8">
    <location>
        <begin position="10"/>
        <end position="37"/>
    </location>
</feature>
<dbReference type="GO" id="GO:0008176">
    <property type="term" value="F:tRNA (guanine(46)-N7)-methyltransferase activity"/>
    <property type="evidence" value="ECO:0007669"/>
    <property type="project" value="UniProtKB-EC"/>
</dbReference>
<dbReference type="PROSITE" id="PS51625">
    <property type="entry name" value="SAM_MT_TRMB"/>
    <property type="match status" value="1"/>
</dbReference>
<keyword evidence="7" id="KW-0819">tRNA processing</keyword>
<dbReference type="CDD" id="cd15848">
    <property type="entry name" value="SNARE_syntaxin1-like"/>
    <property type="match status" value="1"/>
</dbReference>
<dbReference type="SUPFAM" id="SSF47661">
    <property type="entry name" value="t-snare proteins"/>
    <property type="match status" value="1"/>
</dbReference>
<dbReference type="InterPro" id="IPR010989">
    <property type="entry name" value="SNARE"/>
</dbReference>
<dbReference type="GO" id="GO:0016192">
    <property type="term" value="P:vesicle-mediated transport"/>
    <property type="evidence" value="ECO:0007669"/>
    <property type="project" value="InterPro"/>
</dbReference>
<dbReference type="EMBL" id="JABANO010001525">
    <property type="protein sequence ID" value="KAF4758359.1"/>
    <property type="molecule type" value="Genomic_DNA"/>
</dbReference>
<dbReference type="InterPro" id="IPR000727">
    <property type="entry name" value="T_SNARE_dom"/>
</dbReference>
<comment type="caution">
    <text evidence="12">The sequence shown here is derived from an EMBL/GenBank/DDBJ whole genome shotgun (WGS) entry which is preliminary data.</text>
</comment>
<dbReference type="PROSITE" id="PS50192">
    <property type="entry name" value="T_SNARE"/>
    <property type="match status" value="1"/>
</dbReference>
<dbReference type="EC" id="2.1.1.33" evidence="3"/>
<evidence type="ECO:0000256" key="2">
    <source>
        <dbReference type="ARBA" id="ARBA00009063"/>
    </source>
</evidence>
<dbReference type="GO" id="GO:0006886">
    <property type="term" value="P:intracellular protein transport"/>
    <property type="evidence" value="ECO:0007669"/>
    <property type="project" value="InterPro"/>
</dbReference>
<dbReference type="Gene3D" id="3.40.50.150">
    <property type="entry name" value="Vaccinia Virus protein VP39"/>
    <property type="match status" value="1"/>
</dbReference>
<keyword evidence="13" id="KW-1185">Reference proteome</keyword>
<dbReference type="GO" id="GO:0016020">
    <property type="term" value="C:membrane"/>
    <property type="evidence" value="ECO:0007669"/>
    <property type="project" value="InterPro"/>
</dbReference>
<proteinExistence type="inferred from homology"/>
<comment type="catalytic activity">
    <reaction evidence="1">
        <text>guanosine(46) in tRNA + S-adenosyl-L-methionine = N(7)-methylguanosine(46) in tRNA + S-adenosyl-L-homocysteine</text>
        <dbReference type="Rhea" id="RHEA:42708"/>
        <dbReference type="Rhea" id="RHEA-COMP:10188"/>
        <dbReference type="Rhea" id="RHEA-COMP:10189"/>
        <dbReference type="ChEBI" id="CHEBI:57856"/>
        <dbReference type="ChEBI" id="CHEBI:59789"/>
        <dbReference type="ChEBI" id="CHEBI:74269"/>
        <dbReference type="ChEBI" id="CHEBI:74480"/>
        <dbReference type="EC" id="2.1.1.33"/>
    </reaction>
</comment>
<keyword evidence="10" id="KW-0472">Membrane</keyword>
<dbReference type="InterPro" id="IPR029063">
    <property type="entry name" value="SAM-dependent_MTases_sf"/>
</dbReference>
<feature type="coiled-coil region" evidence="8">
    <location>
        <begin position="837"/>
        <end position="947"/>
    </location>
</feature>
<dbReference type="Gene3D" id="1.20.58.70">
    <property type="match status" value="1"/>
</dbReference>
<evidence type="ECO:0000259" key="11">
    <source>
        <dbReference type="PROSITE" id="PS50192"/>
    </source>
</evidence>
<keyword evidence="10" id="KW-1133">Transmembrane helix</keyword>
<keyword evidence="10" id="KW-0812">Transmembrane</keyword>
<feature type="coiled-coil region" evidence="8">
    <location>
        <begin position="773"/>
        <end position="800"/>
    </location>
</feature>
<comment type="similarity">
    <text evidence="2">Belongs to the syntaxin family.</text>
</comment>
<evidence type="ECO:0000256" key="4">
    <source>
        <dbReference type="ARBA" id="ARBA00022603"/>
    </source>
</evidence>
<sequence length="1120" mass="127196">TLASVSTTMAVTAGDDKKAAEAAIKRAEAKLNEEERSMKSDGLKNKFGDHLIAEARRDLNAAKKFLASDTSVNVKPSFARFLYLPKYTEDQSTESRIMEGWKAIGLEQIVDDVKEFASSTLPKALDHGKLKITEESRGICLEVGSGSGDWILSRAKRDWSQQWVASEFKFDRCASIRQKCLLEGPRNVHIIGGDARECLPMLVPPSCVSEVHINFPEPPVWHDACAREGTGGDHLLTCDFFEILHGLCRGSCLLRVVSDNEQYLTTVRSEIGKLSGLWDSVELRELTADDESEPSSYFDRMWKRGHRSSRRKPLSARPGVEKLQDHIEHLRAQSLLLGATPPESYGSAGAVTGRSSQRARQEMEQFLERKGGLLSSMEGLRKEIGSLERCREALATTTTHTGVESVVAAFEDARSYTTRQLHEFKAQIQRESDATEELARIHYQENSIDLRARRSGCLMLMHELRKLMGLLYGEVEGFRHDLREHRKTQLAIALPHASDKEIEDALDRGVGLQQVLNKRSSTGRVEKLQDLQDQRSDIMKLERSVAEVQEMMSTLALLIDRQGGLLDNIEFDVVNAKYTADKTYRTLVDTRRNQRRAQLWMLGCGFCCFIIIALIVGFASRVAIRSTPMTPLPWPPYCTMPPQPAEKKSTLSLTRERLLAKFGKSKESVIDPVLKSYNGRAIDMTEYRKIENLVANTIRAARRKGGRNATDDAAAAAKATLSDVSSRNDPRLKPVVELPKQRPFHLQKMQAASAGKTMNAAGQYDLIVQYDSYMHALEEKDRLQSEKQKKEEYKKGLDSQMMAKRVGMANEARKREEERFAMVGANEELKRDSERRATKMKQKKLAMIQEAAEMQREAAEAAMEERKRKAANDKRLNDINENIKDAIETKRRAREEEAELAEILAKQQAGTQPHSPTRGFHLALPQIAAAEANEKAKADAVERLSNRIKQIAQTIGKSVGDENKRREEEEDRRLQAHLHAAELASRKAEANKRARQERAKRDMLDMLSQQVQEKMQLRRIEDTANKRQGEEYRKMAIAALEDEAEEHRQRRRRRADMDKALEKQICFTNLTTEEDRMEVDLQRRELELNQPIFRRMAAQRYKEKECAKLLLSQKVDSTRK</sequence>
<keyword evidence="4" id="KW-0489">Methyltransferase</keyword>
<dbReference type="Proteomes" id="UP000553632">
    <property type="component" value="Unassembled WGS sequence"/>
</dbReference>
<evidence type="ECO:0000256" key="5">
    <source>
        <dbReference type="ARBA" id="ARBA00022679"/>
    </source>
</evidence>
<reference evidence="12 13" key="1">
    <citation type="submission" date="2020-04" db="EMBL/GenBank/DDBJ databases">
        <title>Perkinsus olseni comparative genomics.</title>
        <authorList>
            <person name="Bogema D.R."/>
        </authorList>
    </citation>
    <scope>NUCLEOTIDE SEQUENCE [LARGE SCALE GENOMIC DNA]</scope>
    <source>
        <strain evidence="12 13">ATCC PRA-207</strain>
    </source>
</reference>
<organism evidence="12 13">
    <name type="scientific">Perkinsus olseni</name>
    <name type="common">Perkinsus atlanticus</name>
    <dbReference type="NCBI Taxonomy" id="32597"/>
    <lineage>
        <taxon>Eukaryota</taxon>
        <taxon>Sar</taxon>
        <taxon>Alveolata</taxon>
        <taxon>Perkinsozoa</taxon>
        <taxon>Perkinsea</taxon>
        <taxon>Perkinsida</taxon>
        <taxon>Perkinsidae</taxon>
        <taxon>Perkinsus</taxon>
    </lineage>
</organism>
<evidence type="ECO:0000256" key="10">
    <source>
        <dbReference type="SAM" id="Phobius"/>
    </source>
</evidence>
<feature type="region of interest" description="Disordered" evidence="9">
    <location>
        <begin position="338"/>
        <end position="361"/>
    </location>
</feature>
<evidence type="ECO:0000256" key="7">
    <source>
        <dbReference type="ARBA" id="ARBA00022694"/>
    </source>
</evidence>
<dbReference type="GO" id="GO:0005484">
    <property type="term" value="F:SNAP receptor activity"/>
    <property type="evidence" value="ECO:0007669"/>
    <property type="project" value="InterPro"/>
</dbReference>
<keyword evidence="5" id="KW-0808">Transferase</keyword>
<evidence type="ECO:0000256" key="1">
    <source>
        <dbReference type="ARBA" id="ARBA00000142"/>
    </source>
</evidence>
<dbReference type="Pfam" id="PF02390">
    <property type="entry name" value="Methyltransf_4"/>
    <property type="match status" value="1"/>
</dbReference>
<name>A0A7J6UM22_PEROL</name>
<dbReference type="GO" id="GO:0043527">
    <property type="term" value="C:tRNA methyltransferase complex"/>
    <property type="evidence" value="ECO:0007669"/>
    <property type="project" value="TreeGrafter"/>
</dbReference>
<accession>A0A7J6UM22</accession>
<dbReference type="SMART" id="SM00397">
    <property type="entry name" value="t_SNARE"/>
    <property type="match status" value="1"/>
</dbReference>
<evidence type="ECO:0000256" key="9">
    <source>
        <dbReference type="SAM" id="MobiDB-lite"/>
    </source>
</evidence>
<evidence type="ECO:0000256" key="6">
    <source>
        <dbReference type="ARBA" id="ARBA00022691"/>
    </source>
</evidence>
<gene>
    <name evidence="12" type="ORF">FOZ63_009134</name>
</gene>
<keyword evidence="6" id="KW-0949">S-adenosyl-L-methionine</keyword>
<dbReference type="PANTHER" id="PTHR23417">
    <property type="entry name" value="3-DEOXY-D-MANNO-OCTULOSONIC-ACID TRANSFERASE/TRNA GUANINE-N 7 - -METHYLTRANSFERASE"/>
    <property type="match status" value="1"/>
</dbReference>
<feature type="non-terminal residue" evidence="12">
    <location>
        <position position="1"/>
    </location>
</feature>
<evidence type="ECO:0000313" key="13">
    <source>
        <dbReference type="Proteomes" id="UP000553632"/>
    </source>
</evidence>
<evidence type="ECO:0000256" key="8">
    <source>
        <dbReference type="SAM" id="Coils"/>
    </source>
</evidence>
<dbReference type="AlphaFoldDB" id="A0A7J6UM22"/>
<dbReference type="PANTHER" id="PTHR23417:SF14">
    <property type="entry name" value="PENTACOTRIPEPTIDE-REPEAT REGION OF PRORP DOMAIN-CONTAINING PROTEIN"/>
    <property type="match status" value="1"/>
</dbReference>